<evidence type="ECO:0000313" key="6">
    <source>
        <dbReference type="Proteomes" id="UP000311713"/>
    </source>
</evidence>
<organism evidence="5 6">
    <name type="scientific">Streptomyces sedi</name>
    <dbReference type="NCBI Taxonomy" id="555059"/>
    <lineage>
        <taxon>Bacteria</taxon>
        <taxon>Bacillati</taxon>
        <taxon>Actinomycetota</taxon>
        <taxon>Actinomycetes</taxon>
        <taxon>Kitasatosporales</taxon>
        <taxon>Streptomycetaceae</taxon>
        <taxon>Streptomyces</taxon>
    </lineage>
</organism>
<dbReference type="InterPro" id="IPR036237">
    <property type="entry name" value="Xyl_isomerase-like_sf"/>
</dbReference>
<dbReference type="AlphaFoldDB" id="A0A5C4UQP6"/>
<keyword evidence="1 2" id="KW-0413">Isomerase</keyword>
<evidence type="ECO:0000313" key="5">
    <source>
        <dbReference type="EMBL" id="TNM25862.1"/>
    </source>
</evidence>
<sequence length="255" mass="27838">MTFRQSFAWWSFAEAPHPLEDLLGTAAGMGFHGVDFLPPPLWPAAKDLGLELVIIDGHDSIDVGFNDRARHAELGDQVRRALETAHRENVLHLSVQPGLTAGEGDDAAIETCAEALAPLAAEAADAGVGLLLEPLNSKVDHPGHQCSTTEWGARVIDLVGRPSLRLLHDVYHMQLMEGDLLRTVDRHIDRIGHLHTAGVPGRQELDAMQEVNWAAIARRLREHRYTGFVGHEFTPRGDVAAALRQAYALFAPATS</sequence>
<dbReference type="PIRSF" id="PIRSF006241">
    <property type="entry name" value="HyI"/>
    <property type="match status" value="1"/>
</dbReference>
<gene>
    <name evidence="5" type="ORF">FH715_25940</name>
</gene>
<dbReference type="PANTHER" id="PTHR43489:SF3">
    <property type="entry name" value="XYLOSE ISOMERASE DOMAIN PROTEIN TIM BARREL"/>
    <property type="match status" value="1"/>
</dbReference>
<feature type="active site" description="Proton donor/acceptor" evidence="3">
    <location>
        <position position="133"/>
    </location>
</feature>
<keyword evidence="6" id="KW-1185">Reference proteome</keyword>
<dbReference type="InterPro" id="IPR013022">
    <property type="entry name" value="Xyl_isomerase-like_TIM-brl"/>
</dbReference>
<dbReference type="RefSeq" id="WP_139649560.1">
    <property type="nucleotide sequence ID" value="NZ_BAAAZS010000035.1"/>
</dbReference>
<feature type="active site" description="Proton donor/acceptor" evidence="3">
    <location>
        <position position="232"/>
    </location>
</feature>
<evidence type="ECO:0000256" key="2">
    <source>
        <dbReference type="PIRNR" id="PIRNR006241"/>
    </source>
</evidence>
<protein>
    <submittedName>
        <fullName evidence="5">TIM barrel protein</fullName>
    </submittedName>
</protein>
<comment type="similarity">
    <text evidence="2">Belongs to the hyi family.</text>
</comment>
<name>A0A5C4UQP6_9ACTN</name>
<evidence type="ECO:0000256" key="1">
    <source>
        <dbReference type="ARBA" id="ARBA00023235"/>
    </source>
</evidence>
<evidence type="ECO:0000256" key="3">
    <source>
        <dbReference type="PIRSR" id="PIRSR006241-50"/>
    </source>
</evidence>
<feature type="domain" description="Xylose isomerase-like TIM barrel" evidence="4">
    <location>
        <begin position="44"/>
        <end position="240"/>
    </location>
</feature>
<reference evidence="5 6" key="1">
    <citation type="submission" date="2019-06" db="EMBL/GenBank/DDBJ databases">
        <title>Draft genome of Streptomyces sedi sp. JCM16909.</title>
        <authorList>
            <person name="Klykleung N."/>
            <person name="Tanasupawat S."/>
            <person name="Kudo T."/>
            <person name="Yuki M."/>
            <person name="Ohkuma M."/>
        </authorList>
    </citation>
    <scope>NUCLEOTIDE SEQUENCE [LARGE SCALE GENOMIC DNA]</scope>
    <source>
        <strain evidence="5 6">JCM 16909</strain>
    </source>
</reference>
<dbReference type="InterPro" id="IPR026040">
    <property type="entry name" value="HyI-like"/>
</dbReference>
<dbReference type="EMBL" id="VDGT01000027">
    <property type="protein sequence ID" value="TNM25862.1"/>
    <property type="molecule type" value="Genomic_DNA"/>
</dbReference>
<dbReference type="GO" id="GO:0016853">
    <property type="term" value="F:isomerase activity"/>
    <property type="evidence" value="ECO:0007669"/>
    <property type="project" value="UniProtKB-KW"/>
</dbReference>
<dbReference type="OrthoDB" id="9786584at2"/>
<evidence type="ECO:0000259" key="4">
    <source>
        <dbReference type="Pfam" id="PF01261"/>
    </source>
</evidence>
<dbReference type="Pfam" id="PF01261">
    <property type="entry name" value="AP_endonuc_2"/>
    <property type="match status" value="1"/>
</dbReference>
<accession>A0A5C4UQP6</accession>
<dbReference type="InterPro" id="IPR050417">
    <property type="entry name" value="Sugar_Epim/Isomerase"/>
</dbReference>
<proteinExistence type="inferred from homology"/>
<dbReference type="PANTHER" id="PTHR43489">
    <property type="entry name" value="ISOMERASE"/>
    <property type="match status" value="1"/>
</dbReference>
<dbReference type="Gene3D" id="3.20.20.150">
    <property type="entry name" value="Divalent-metal-dependent TIM barrel enzymes"/>
    <property type="match status" value="1"/>
</dbReference>
<dbReference type="Proteomes" id="UP000311713">
    <property type="component" value="Unassembled WGS sequence"/>
</dbReference>
<dbReference type="SUPFAM" id="SSF51658">
    <property type="entry name" value="Xylose isomerase-like"/>
    <property type="match status" value="1"/>
</dbReference>
<comment type="caution">
    <text evidence="5">The sequence shown here is derived from an EMBL/GenBank/DDBJ whole genome shotgun (WGS) entry which is preliminary data.</text>
</comment>